<comment type="catalytic activity">
    <reaction evidence="10">
        <text>L-histidinol phosphate + 2-oxoglutarate = 3-(imidazol-4-yl)-2-oxopropyl phosphate + L-glutamate</text>
        <dbReference type="Rhea" id="RHEA:23744"/>
        <dbReference type="ChEBI" id="CHEBI:16810"/>
        <dbReference type="ChEBI" id="CHEBI:29985"/>
        <dbReference type="ChEBI" id="CHEBI:57766"/>
        <dbReference type="ChEBI" id="CHEBI:57980"/>
        <dbReference type="EC" id="2.6.1.9"/>
    </reaction>
</comment>
<dbReference type="HOGENOM" id="CLU_017584_3_3_5"/>
<dbReference type="Pfam" id="PF00155">
    <property type="entry name" value="Aminotran_1_2"/>
    <property type="match status" value="1"/>
</dbReference>
<evidence type="ECO:0000256" key="1">
    <source>
        <dbReference type="ARBA" id="ARBA00001933"/>
    </source>
</evidence>
<feature type="domain" description="Aminotransferase class I/classII large" evidence="12">
    <location>
        <begin position="34"/>
        <end position="351"/>
    </location>
</feature>
<evidence type="ECO:0000256" key="3">
    <source>
        <dbReference type="ARBA" id="ARBA00007970"/>
    </source>
</evidence>
<dbReference type="GO" id="GO:0030170">
    <property type="term" value="F:pyridoxal phosphate binding"/>
    <property type="evidence" value="ECO:0007669"/>
    <property type="project" value="InterPro"/>
</dbReference>
<keyword evidence="8 11" id="KW-0663">Pyridoxal phosphate</keyword>
<dbReference type="EC" id="2.6.1.9" evidence="4"/>
<keyword evidence="7 13" id="KW-0808">Transferase</keyword>
<dbReference type="InterPro" id="IPR001917">
    <property type="entry name" value="Aminotrans_II_pyridoxalP_BS"/>
</dbReference>
<dbReference type="SUPFAM" id="SSF53383">
    <property type="entry name" value="PLP-dependent transferases"/>
    <property type="match status" value="1"/>
</dbReference>
<dbReference type="OrthoDB" id="9809616at2"/>
<dbReference type="Gene3D" id="3.90.1150.10">
    <property type="entry name" value="Aspartate Aminotransferase, domain 1"/>
    <property type="match status" value="1"/>
</dbReference>
<evidence type="ECO:0000313" key="14">
    <source>
        <dbReference type="Proteomes" id="UP000018542"/>
    </source>
</evidence>
<dbReference type="InterPro" id="IPR015422">
    <property type="entry name" value="PyrdxlP-dep_Trfase_small"/>
</dbReference>
<dbReference type="GO" id="GO:0000105">
    <property type="term" value="P:L-histidine biosynthetic process"/>
    <property type="evidence" value="ECO:0007669"/>
    <property type="project" value="UniProtKB-KW"/>
</dbReference>
<reference evidence="13 14" key="1">
    <citation type="journal article" date="2014" name="Genome Announc.">
        <title>Complete Genome Sequence of Hyphomicrobium nitrativorans Strain NL23, a Denitrifying Bacterium Isolated from Biofilm of a Methanol-Fed Denitrification System Treating Seawater at the Montreal Biodome.</title>
        <authorList>
            <person name="Martineau C."/>
            <person name="Villeneuve C."/>
            <person name="Mauffrey F."/>
            <person name="Villemur R."/>
        </authorList>
    </citation>
    <scope>NUCLEOTIDE SEQUENCE [LARGE SCALE GENOMIC DNA]</scope>
    <source>
        <strain evidence="13">NL23</strain>
    </source>
</reference>
<evidence type="ECO:0000256" key="6">
    <source>
        <dbReference type="ARBA" id="ARBA00022605"/>
    </source>
</evidence>
<accession>V5SDP6</accession>
<dbReference type="PROSITE" id="PS00599">
    <property type="entry name" value="AA_TRANSFER_CLASS_2"/>
    <property type="match status" value="1"/>
</dbReference>
<dbReference type="InterPro" id="IPR015424">
    <property type="entry name" value="PyrdxlP-dep_Trfase"/>
</dbReference>
<dbReference type="RefSeq" id="WP_023787313.1">
    <property type="nucleotide sequence ID" value="NC_022997.1"/>
</dbReference>
<dbReference type="STRING" id="1029756.W911_09755"/>
<keyword evidence="6" id="KW-0028">Amino-acid biosynthesis</keyword>
<dbReference type="AlphaFoldDB" id="V5SDP6"/>
<dbReference type="EMBL" id="CP006912">
    <property type="protein sequence ID" value="AHB48612.1"/>
    <property type="molecule type" value="Genomic_DNA"/>
</dbReference>
<keyword evidence="14" id="KW-1185">Reference proteome</keyword>
<dbReference type="Gene3D" id="3.40.640.10">
    <property type="entry name" value="Type I PLP-dependent aspartate aminotransferase-like (Major domain)"/>
    <property type="match status" value="1"/>
</dbReference>
<comment type="cofactor">
    <cofactor evidence="1 11">
        <name>pyridoxal 5'-phosphate</name>
        <dbReference type="ChEBI" id="CHEBI:597326"/>
    </cofactor>
</comment>
<dbReference type="NCBIfam" id="NF006014">
    <property type="entry name" value="PRK08153.1"/>
    <property type="match status" value="1"/>
</dbReference>
<name>V5SDP6_9HYPH</name>
<protein>
    <recommendedName>
        <fullName evidence="4">histidinol-phosphate transaminase</fullName>
        <ecNumber evidence="4">2.6.1.9</ecNumber>
    </recommendedName>
</protein>
<proteinExistence type="inferred from homology"/>
<evidence type="ECO:0000256" key="9">
    <source>
        <dbReference type="ARBA" id="ARBA00023102"/>
    </source>
</evidence>
<evidence type="ECO:0000256" key="11">
    <source>
        <dbReference type="RuleBase" id="RU003693"/>
    </source>
</evidence>
<sequence>MGRPTLTRIVRDLPALVPFVGPEAQERARGRPFVLRLGANENVFGPSPKAIGAMIEAAPQNWMYSDPENHDLREAIAAHHRVPADCVVVGEGIDGLLGLAVKVAADPGTVVVTSDGAYPTFNFHVAAQGARLVKVPYCDDREDLDALLDAARRREARVLYVSNPDNPMGSWWPAADLERLIAALPDGVLLLLDEAYCDTAPPDAVPAIDISNPQVLRLRTFSKAYGLAGARIGYAVGSPDLICQFDKVRNHYGINRVGQIGALAAMQDQPYLVEVVRHIVNARERIADIARSSGLVPLPSGANFVTIDCGADGAFAKAVLDALLERDVFARKPGVAPLDRCIRVSCGRDEDLGIFGRILPEALDAARNRVASA</sequence>
<dbReference type="Proteomes" id="UP000018542">
    <property type="component" value="Chromosome"/>
</dbReference>
<dbReference type="CDD" id="cd00609">
    <property type="entry name" value="AAT_like"/>
    <property type="match status" value="1"/>
</dbReference>
<evidence type="ECO:0000259" key="12">
    <source>
        <dbReference type="Pfam" id="PF00155"/>
    </source>
</evidence>
<comment type="similarity">
    <text evidence="3">Belongs to the class-II pyridoxal-phosphate-dependent aminotransferase family. Histidinol-phosphate aminotransferase subfamily.</text>
</comment>
<keyword evidence="9" id="KW-0368">Histidine biosynthesis</keyword>
<organism evidence="13 14">
    <name type="scientific">Hyphomicrobium nitrativorans NL23</name>
    <dbReference type="NCBI Taxonomy" id="1029756"/>
    <lineage>
        <taxon>Bacteria</taxon>
        <taxon>Pseudomonadati</taxon>
        <taxon>Pseudomonadota</taxon>
        <taxon>Alphaproteobacteria</taxon>
        <taxon>Hyphomicrobiales</taxon>
        <taxon>Hyphomicrobiaceae</taxon>
        <taxon>Hyphomicrobium</taxon>
    </lineage>
</organism>
<evidence type="ECO:0000256" key="10">
    <source>
        <dbReference type="ARBA" id="ARBA00047481"/>
    </source>
</evidence>
<dbReference type="PATRIC" id="fig|1029756.8.peg.2029"/>
<dbReference type="InterPro" id="IPR015421">
    <property type="entry name" value="PyrdxlP-dep_Trfase_major"/>
</dbReference>
<evidence type="ECO:0000256" key="7">
    <source>
        <dbReference type="ARBA" id="ARBA00022679"/>
    </source>
</evidence>
<dbReference type="GO" id="GO:0004400">
    <property type="term" value="F:histidinol-phosphate transaminase activity"/>
    <property type="evidence" value="ECO:0007669"/>
    <property type="project" value="UniProtKB-EC"/>
</dbReference>
<dbReference type="InterPro" id="IPR050106">
    <property type="entry name" value="HistidinolP_aminotransfase"/>
</dbReference>
<gene>
    <name evidence="13" type="ORF">W911_09755</name>
</gene>
<keyword evidence="5 13" id="KW-0032">Aminotransferase</keyword>
<evidence type="ECO:0000313" key="13">
    <source>
        <dbReference type="EMBL" id="AHB48612.1"/>
    </source>
</evidence>
<evidence type="ECO:0000256" key="8">
    <source>
        <dbReference type="ARBA" id="ARBA00022898"/>
    </source>
</evidence>
<evidence type="ECO:0000256" key="2">
    <source>
        <dbReference type="ARBA" id="ARBA00005011"/>
    </source>
</evidence>
<dbReference type="PANTHER" id="PTHR43643:SF6">
    <property type="entry name" value="HISTIDINOL-PHOSPHATE AMINOTRANSFERASE"/>
    <property type="match status" value="1"/>
</dbReference>
<dbReference type="InterPro" id="IPR004839">
    <property type="entry name" value="Aminotransferase_I/II_large"/>
</dbReference>
<dbReference type="KEGG" id="hni:W911_09755"/>
<dbReference type="PANTHER" id="PTHR43643">
    <property type="entry name" value="HISTIDINOL-PHOSPHATE AMINOTRANSFERASE 2"/>
    <property type="match status" value="1"/>
</dbReference>
<evidence type="ECO:0000256" key="5">
    <source>
        <dbReference type="ARBA" id="ARBA00022576"/>
    </source>
</evidence>
<comment type="pathway">
    <text evidence="2">Amino-acid biosynthesis; L-histidine biosynthesis; L-histidine from 5-phospho-alpha-D-ribose 1-diphosphate: step 7/9.</text>
</comment>
<evidence type="ECO:0000256" key="4">
    <source>
        <dbReference type="ARBA" id="ARBA00012748"/>
    </source>
</evidence>